<dbReference type="eggNOG" id="ENOG502QRNB">
    <property type="taxonomic scope" value="Eukaryota"/>
</dbReference>
<dbReference type="GO" id="GO:0006357">
    <property type="term" value="P:regulation of transcription by RNA polymerase II"/>
    <property type="evidence" value="ECO:0000318"/>
    <property type="project" value="GO_Central"/>
</dbReference>
<dbReference type="Gene3D" id="3.40.630.30">
    <property type="match status" value="1"/>
</dbReference>
<dbReference type="GO" id="GO:0003677">
    <property type="term" value="F:DNA binding"/>
    <property type="evidence" value="ECO:0007669"/>
    <property type="project" value="InterPro"/>
</dbReference>
<dbReference type="InterPro" id="IPR042163">
    <property type="entry name" value="PHF12"/>
</dbReference>
<dbReference type="InterPro" id="IPR000182">
    <property type="entry name" value="GNAT_dom"/>
</dbReference>
<accession>A0A022Q4R9</accession>
<feature type="compositionally biased region" description="Basic residues" evidence="7">
    <location>
        <begin position="193"/>
        <end position="202"/>
    </location>
</feature>
<evidence type="ECO:0000256" key="7">
    <source>
        <dbReference type="SAM" id="MobiDB-lite"/>
    </source>
</evidence>
<dbReference type="EMBL" id="KI632191">
    <property type="protein sequence ID" value="EYU22956.1"/>
    <property type="molecule type" value="Genomic_DNA"/>
</dbReference>
<feature type="domain" description="PHD-type" evidence="8">
    <location>
        <begin position="507"/>
        <end position="551"/>
    </location>
</feature>
<evidence type="ECO:0000256" key="3">
    <source>
        <dbReference type="ARBA" id="ARBA00022771"/>
    </source>
</evidence>
<feature type="region of interest" description="Disordered" evidence="7">
    <location>
        <begin position="74"/>
        <end position="204"/>
    </location>
</feature>
<keyword evidence="4" id="KW-0862">Zinc</keyword>
<feature type="region of interest" description="Disordered" evidence="7">
    <location>
        <begin position="1"/>
        <end position="62"/>
    </location>
</feature>
<dbReference type="Proteomes" id="UP000030748">
    <property type="component" value="Unassembled WGS sequence"/>
</dbReference>
<dbReference type="SUPFAM" id="SSF57903">
    <property type="entry name" value="FYVE/PHD zinc finger"/>
    <property type="match status" value="1"/>
</dbReference>
<evidence type="ECO:0000313" key="10">
    <source>
        <dbReference type="EMBL" id="EYU22956.1"/>
    </source>
</evidence>
<evidence type="ECO:0000259" key="8">
    <source>
        <dbReference type="PROSITE" id="PS50016"/>
    </source>
</evidence>
<evidence type="ECO:0008006" key="12">
    <source>
        <dbReference type="Google" id="ProtNLM"/>
    </source>
</evidence>
<feature type="compositionally biased region" description="Basic and acidic residues" evidence="7">
    <location>
        <begin position="15"/>
        <end position="29"/>
    </location>
</feature>
<dbReference type="GO" id="GO:0008270">
    <property type="term" value="F:zinc ion binding"/>
    <property type="evidence" value="ECO:0007669"/>
    <property type="project" value="UniProtKB-KW"/>
</dbReference>
<organism evidence="10 11">
    <name type="scientific">Erythranthe guttata</name>
    <name type="common">Yellow monkey flower</name>
    <name type="synonym">Mimulus guttatus</name>
    <dbReference type="NCBI Taxonomy" id="4155"/>
    <lineage>
        <taxon>Eukaryota</taxon>
        <taxon>Viridiplantae</taxon>
        <taxon>Streptophyta</taxon>
        <taxon>Embryophyta</taxon>
        <taxon>Tracheophyta</taxon>
        <taxon>Spermatophyta</taxon>
        <taxon>Magnoliopsida</taxon>
        <taxon>eudicotyledons</taxon>
        <taxon>Gunneridae</taxon>
        <taxon>Pentapetalae</taxon>
        <taxon>asterids</taxon>
        <taxon>lamiids</taxon>
        <taxon>Lamiales</taxon>
        <taxon>Phrymaceae</taxon>
        <taxon>Erythranthe</taxon>
    </lineage>
</organism>
<comment type="subcellular location">
    <subcellularLocation>
        <location evidence="1">Nucleus</location>
    </subcellularLocation>
</comment>
<evidence type="ECO:0000256" key="2">
    <source>
        <dbReference type="ARBA" id="ARBA00022723"/>
    </source>
</evidence>
<dbReference type="InterPro" id="IPR017956">
    <property type="entry name" value="AT_hook_DNA-bd_motif"/>
</dbReference>
<dbReference type="InterPro" id="IPR016181">
    <property type="entry name" value="Acyl_CoA_acyltransferase"/>
</dbReference>
<feature type="domain" description="N-acetyltransferase" evidence="9">
    <location>
        <begin position="657"/>
        <end position="806"/>
    </location>
</feature>
<keyword evidence="3 6" id="KW-0863">Zinc-finger</keyword>
<proteinExistence type="predicted"/>
<feature type="compositionally biased region" description="Acidic residues" evidence="7">
    <location>
        <begin position="1"/>
        <end position="12"/>
    </location>
</feature>
<feature type="compositionally biased region" description="Basic residues" evidence="7">
    <location>
        <begin position="141"/>
        <end position="150"/>
    </location>
</feature>
<keyword evidence="11" id="KW-1185">Reference proteome</keyword>
<feature type="compositionally biased region" description="Basic and acidic residues" evidence="7">
    <location>
        <begin position="166"/>
        <end position="181"/>
    </location>
</feature>
<keyword evidence="2" id="KW-0479">Metal-binding</keyword>
<evidence type="ECO:0000313" key="11">
    <source>
        <dbReference type="Proteomes" id="UP000030748"/>
    </source>
</evidence>
<dbReference type="PANTHER" id="PTHR46309">
    <property type="entry name" value="PHD FINGER PROTEIN 12"/>
    <property type="match status" value="1"/>
</dbReference>
<gene>
    <name evidence="10" type="ORF">MIMGU_mgv1a001023mg</name>
</gene>
<dbReference type="GO" id="GO:0016747">
    <property type="term" value="F:acyltransferase activity, transferring groups other than amino-acyl groups"/>
    <property type="evidence" value="ECO:0007669"/>
    <property type="project" value="InterPro"/>
</dbReference>
<evidence type="ECO:0000256" key="5">
    <source>
        <dbReference type="ARBA" id="ARBA00023242"/>
    </source>
</evidence>
<name>A0A022Q4R9_ERYGU</name>
<dbReference type="Pfam" id="PF22970">
    <property type="entry name" value="DUF7028"/>
    <property type="match status" value="1"/>
</dbReference>
<dbReference type="SMART" id="SM00249">
    <property type="entry name" value="PHD"/>
    <property type="match status" value="2"/>
</dbReference>
<evidence type="ECO:0000256" key="4">
    <source>
        <dbReference type="ARBA" id="ARBA00022833"/>
    </source>
</evidence>
<dbReference type="Gene3D" id="3.30.40.10">
    <property type="entry name" value="Zinc/RING finger domain, C3HC4 (zinc finger)"/>
    <property type="match status" value="1"/>
</dbReference>
<dbReference type="InterPro" id="IPR032308">
    <property type="entry name" value="TDBD"/>
</dbReference>
<dbReference type="CDD" id="cd04301">
    <property type="entry name" value="NAT_SF"/>
    <property type="match status" value="1"/>
</dbReference>
<keyword evidence="5" id="KW-0539">Nucleus</keyword>
<dbReference type="Pfam" id="PF23209">
    <property type="entry name" value="IDM1_C"/>
    <property type="match status" value="1"/>
</dbReference>
<dbReference type="Pfam" id="PF16135">
    <property type="entry name" value="TDBD"/>
    <property type="match status" value="1"/>
</dbReference>
<dbReference type="GO" id="GO:0003714">
    <property type="term" value="F:transcription corepressor activity"/>
    <property type="evidence" value="ECO:0000318"/>
    <property type="project" value="GO_Central"/>
</dbReference>
<dbReference type="InterPro" id="IPR054292">
    <property type="entry name" value="DUF7028"/>
</dbReference>
<dbReference type="PROSITE" id="PS50016">
    <property type="entry name" value="ZF_PHD_2"/>
    <property type="match status" value="1"/>
</dbReference>
<feature type="region of interest" description="Disordered" evidence="7">
    <location>
        <begin position="356"/>
        <end position="393"/>
    </location>
</feature>
<evidence type="ECO:0000259" key="9">
    <source>
        <dbReference type="PROSITE" id="PS51186"/>
    </source>
</evidence>
<dbReference type="GO" id="GO:0005634">
    <property type="term" value="C:nucleus"/>
    <property type="evidence" value="ECO:0000318"/>
    <property type="project" value="GO_Central"/>
</dbReference>
<reference evidence="10 11" key="1">
    <citation type="journal article" date="2013" name="Proc. Natl. Acad. Sci. U.S.A.">
        <title>Fine-scale variation in meiotic recombination in Mimulus inferred from population shotgun sequencing.</title>
        <authorList>
            <person name="Hellsten U."/>
            <person name="Wright K.M."/>
            <person name="Jenkins J."/>
            <person name="Shu S."/>
            <person name="Yuan Y."/>
            <person name="Wessler S.R."/>
            <person name="Schmutz J."/>
            <person name="Willis J.H."/>
            <person name="Rokhsar D.S."/>
        </authorList>
    </citation>
    <scope>NUCLEOTIDE SEQUENCE [LARGE SCALE GENOMIC DNA]</scope>
    <source>
        <strain evidence="11">cv. DUN x IM62</strain>
    </source>
</reference>
<dbReference type="InterPro" id="IPR019787">
    <property type="entry name" value="Znf_PHD-finger"/>
</dbReference>
<dbReference type="SUPFAM" id="SSF55729">
    <property type="entry name" value="Acyl-CoA N-acyltransferases (Nat)"/>
    <property type="match status" value="1"/>
</dbReference>
<evidence type="ECO:0000256" key="1">
    <source>
        <dbReference type="ARBA" id="ARBA00004123"/>
    </source>
</evidence>
<dbReference type="CDD" id="cd15539">
    <property type="entry name" value="PHD1_AIRE"/>
    <property type="match status" value="1"/>
</dbReference>
<dbReference type="InterPro" id="IPR011011">
    <property type="entry name" value="Znf_FYVE_PHD"/>
</dbReference>
<dbReference type="InterPro" id="IPR013083">
    <property type="entry name" value="Znf_RING/FYVE/PHD"/>
</dbReference>
<sequence>MTDLSGEVEDGLIDLNKEPVERKRKRVEEISSAGKGNERSNDLPKTGRVLRSRTVAMSDGEKQVIKMGIVNMEVKEDDEDEMLMVESEEEGKVQVLQKKKRKGRRGRPPKNGVKSEVSAPSKPKRGRPPKNEGKCEVSAPSKKKKRKPGRPPKAESQCGVSSSSYKKKDSKVIEKKKKFDASNDGDGQCQSIVKRKPGRPPKIRNEETGLVIKKKIVKKNGDHKKIENAGPLKKLKIDANGKEMGLREQKQLVRDQILDMLMKAGWSIEYRQRQSKDYQDAVYIDRDGRTHWSVTLAYQKLKKKIDEGKAEEKDVMAFTPIPEETLGMLFRVTEKGKKGGKKKDGAVKTVKRVKRVSSKTKPLGGEIKSKLNPRNQRSLLARKPREGPDSNNNELYEEKRSLLSWMIDLGTVPLGGKVKYKRGRGKKILIEGRIMKDGICCDCCNVTHRVSDFEAHAESKVGKLFENIYLDSGNSLRRCLVESWKKHVETDNINFVTVDVEGDDPNDDTCNLCGDGGDLICCDSCPSTFHNGCLHIEVPSGDWHCVYCSCKFCGVTCESTDDDHDILSELFTCRLCEEKFHMHCINGDSAEDFDGEIPSFCGKECLKICEQLPALLGVRNELQEGFSYTILQHSVISDDESRNGDSSKLESNSKLAVAFSVMDECFEPIIDERSGTNIIHNVVYSCGSNIRRLNYDGFHTIILEKGDEFVAAASIRIHGSQLAEMPFIGTRFMYRRQGMCSRLLNAVETVLRSLGVKKLVIPAISQLNETWTKVFGFVPVEESERQEMKYMSMIVFPGVNMLQKPIMGIERKIDSAAVGPTEVIPEHQNNMQENPASDSNNEKNADVESDAVMPAGSLNKETIEIDAVVAGSDNGDCTDHLDESKDNSVSLNTNVSIDCNMEPQESAEE</sequence>
<feature type="compositionally biased region" description="Acidic residues" evidence="7">
    <location>
        <begin position="75"/>
        <end position="89"/>
    </location>
</feature>
<dbReference type="PANTHER" id="PTHR46309:SF1">
    <property type="entry name" value="PHD FINGER PROTEIN 12"/>
    <property type="match status" value="1"/>
</dbReference>
<dbReference type="InterPro" id="IPR001965">
    <property type="entry name" value="Znf_PHD"/>
</dbReference>
<dbReference type="AlphaFoldDB" id="A0A022Q4R9"/>
<dbReference type="InterPro" id="IPR056511">
    <property type="entry name" value="IDM1_C"/>
</dbReference>
<dbReference type="STRING" id="4155.A0A022Q4R9"/>
<dbReference type="SMART" id="SM00384">
    <property type="entry name" value="AT_hook"/>
    <property type="match status" value="4"/>
</dbReference>
<evidence type="ECO:0000256" key="6">
    <source>
        <dbReference type="PROSITE-ProRule" id="PRU00146"/>
    </source>
</evidence>
<protein>
    <recommendedName>
        <fullName evidence="12">PHD-type domain-containing protein</fullName>
    </recommendedName>
</protein>
<feature type="compositionally biased region" description="Basic residues" evidence="7">
    <location>
        <begin position="97"/>
        <end position="108"/>
    </location>
</feature>
<dbReference type="PROSITE" id="PS51186">
    <property type="entry name" value="GNAT"/>
    <property type="match status" value="1"/>
</dbReference>